<evidence type="ECO:0000313" key="3">
    <source>
        <dbReference type="Proteomes" id="UP000539985"/>
    </source>
</evidence>
<dbReference type="RefSeq" id="WP_177105959.1">
    <property type="nucleotide sequence ID" value="NZ_JACAQB010000041.1"/>
</dbReference>
<accession>A0A7Y7XJ71</accession>
<reference evidence="2 3" key="1">
    <citation type="submission" date="2020-04" db="EMBL/GenBank/DDBJ databases">
        <title>Molecular characterization of pseudomonads from Agaricus bisporus reveal novel blotch 2 pathogens in Western Europe.</title>
        <authorList>
            <person name="Taparia T."/>
            <person name="Krijger M."/>
            <person name="Haynes E."/>
            <person name="Elpinstone J.G."/>
            <person name="Noble R."/>
            <person name="Van Der Wolf J."/>
        </authorList>
    </citation>
    <scope>NUCLEOTIDE SEQUENCE [LARGE SCALE GENOMIC DNA]</scope>
    <source>
        <strain evidence="2 3">H7001</strain>
    </source>
</reference>
<dbReference type="InterPro" id="IPR025139">
    <property type="entry name" value="DUF4062"/>
</dbReference>
<feature type="domain" description="DUF4062" evidence="1">
    <location>
        <begin position="5"/>
        <end position="88"/>
    </location>
</feature>
<evidence type="ECO:0000259" key="1">
    <source>
        <dbReference type="Pfam" id="PF13271"/>
    </source>
</evidence>
<organism evidence="2 3">
    <name type="scientific">Pseudomonas gingeri</name>
    <dbReference type="NCBI Taxonomy" id="117681"/>
    <lineage>
        <taxon>Bacteria</taxon>
        <taxon>Pseudomonadati</taxon>
        <taxon>Pseudomonadota</taxon>
        <taxon>Gammaproteobacteria</taxon>
        <taxon>Pseudomonadales</taxon>
        <taxon>Pseudomonadaceae</taxon>
        <taxon>Pseudomonas</taxon>
    </lineage>
</organism>
<dbReference type="Proteomes" id="UP000539985">
    <property type="component" value="Unassembled WGS sequence"/>
</dbReference>
<gene>
    <name evidence="2" type="ORF">HX882_33645</name>
</gene>
<protein>
    <submittedName>
        <fullName evidence="2">DUF4062 domain-containing protein</fullName>
    </submittedName>
</protein>
<dbReference type="AlphaFoldDB" id="A0A7Y7XJ71"/>
<dbReference type="Pfam" id="PF13271">
    <property type="entry name" value="DUF4062"/>
    <property type="match status" value="1"/>
</dbReference>
<name>A0A7Y7XJ71_9PSED</name>
<proteinExistence type="predicted"/>
<evidence type="ECO:0000313" key="2">
    <source>
        <dbReference type="EMBL" id="NWC00821.1"/>
    </source>
</evidence>
<comment type="caution">
    <text evidence="2">The sequence shown here is derived from an EMBL/GenBank/DDBJ whole genome shotgun (WGS) entry which is preliminary data.</text>
</comment>
<dbReference type="EMBL" id="JACAQB010000041">
    <property type="protein sequence ID" value="NWC00821.1"/>
    <property type="molecule type" value="Genomic_DNA"/>
</dbReference>
<sequence>MAKPRIFVSSTYFDLKNIRADLERFIKSQGYDPILNERGHIPYGNKEKLEEYCYKEIQLTDILISVIGGRFGSQSKSEPHSISNTELKVAIELGKQVYIFIDKSVHNEFRTYERNKENKEISYASVDDTRIFSFIEEIQALPINNPIANFETTSDIMEYLKEQWAGLFQRLLAENSKQKEITALNEIKSTAKTLNQLVSFLVEERKNGDQAFKEILLTNHPAFNAIKTLLNIPYRVFFSNFSELSELLVARSFLVVAENAWDGEDFAEWLNTTTTPGKLIKVRNSIFDTDGKLKILTPDQWKNSLITISEHTDVSTFEDEEGISEDEDDLTSN</sequence>